<dbReference type="PANTHER" id="PTHR15977">
    <property type="entry name" value="CILIA- AND FLAGELLA-ASSOCIATED PROTEIN 46"/>
    <property type="match status" value="1"/>
</dbReference>
<dbReference type="Proteomes" id="UP000579812">
    <property type="component" value="Unassembled WGS sequence"/>
</dbReference>
<dbReference type="Gene3D" id="1.25.40.10">
    <property type="entry name" value="Tetratricopeptide repeat domain"/>
    <property type="match status" value="1"/>
</dbReference>
<dbReference type="PANTHER" id="PTHR15977:SF15">
    <property type="entry name" value="CILIA- AND FLAGELLA-ASSOCIATED PROTEIN 46"/>
    <property type="match status" value="1"/>
</dbReference>
<proteinExistence type="predicted"/>
<evidence type="ECO:0000256" key="2">
    <source>
        <dbReference type="SAM" id="MobiDB-lite"/>
    </source>
</evidence>
<reference evidence="3 4" key="1">
    <citation type="submission" date="2020-04" db="EMBL/GenBank/DDBJ databases">
        <title>Chromosome-level genome assembly of a cyprinid fish Onychostoma macrolepis by integration of Nanopore Sequencing, Bionano and Hi-C technology.</title>
        <authorList>
            <person name="Wang D."/>
        </authorList>
    </citation>
    <scope>NUCLEOTIDE SEQUENCE [LARGE SCALE GENOMIC DNA]</scope>
    <source>
        <strain evidence="3">SWU-2019</strain>
        <tissue evidence="3">Muscle</tissue>
    </source>
</reference>
<protein>
    <submittedName>
        <fullName evidence="3">Uncharacterized protein</fullName>
    </submittedName>
</protein>
<dbReference type="InterPro" id="IPR039586">
    <property type="entry name" value="CFAP46"/>
</dbReference>
<dbReference type="InterPro" id="IPR011990">
    <property type="entry name" value="TPR-like_helical_dom_sf"/>
</dbReference>
<dbReference type="InterPro" id="IPR019734">
    <property type="entry name" value="TPR_rpt"/>
</dbReference>
<keyword evidence="1" id="KW-0802">TPR repeat</keyword>
<feature type="region of interest" description="Disordered" evidence="2">
    <location>
        <begin position="44"/>
        <end position="70"/>
    </location>
</feature>
<gene>
    <name evidence="3" type="ORF">G5714_013836</name>
</gene>
<evidence type="ECO:0000313" key="4">
    <source>
        <dbReference type="Proteomes" id="UP000579812"/>
    </source>
</evidence>
<dbReference type="AlphaFoldDB" id="A0A7J6CGG3"/>
<evidence type="ECO:0000256" key="1">
    <source>
        <dbReference type="PROSITE-ProRule" id="PRU00339"/>
    </source>
</evidence>
<comment type="caution">
    <text evidence="3">The sequence shown here is derived from an EMBL/GenBank/DDBJ whole genome shotgun (WGS) entry which is preliminary data.</text>
</comment>
<sequence length="263" mass="29642">MEDFAPSSVQQLKQHLQGHKSRILTDLYALLHIRHLLRRLSSYSTSPEAQTPGLQSSTGHQQRPSSSCSSSVCLDQGSSIPLTDRVELLLDLAFLSLRLQHHQTASDCLKELRATVGQRVMTECVQCELELNKHREGMENYSRSSVEFDSILLLDVLCRVHAELAAIDEENEKLDSAMTHLQKALELDPDSEHLSSSLHLLQLRSSVHSAPTRPEERAAKLIQQMLHRPSPHTFNEWLSCTHRQLTAEGRSLTALLCKISQMQ</sequence>
<dbReference type="PROSITE" id="PS50005">
    <property type="entry name" value="TPR"/>
    <property type="match status" value="1"/>
</dbReference>
<dbReference type="EMBL" id="JAAMOB010000013">
    <property type="protein sequence ID" value="KAF4106174.1"/>
    <property type="molecule type" value="Genomic_DNA"/>
</dbReference>
<dbReference type="SUPFAM" id="SSF48452">
    <property type="entry name" value="TPR-like"/>
    <property type="match status" value="1"/>
</dbReference>
<name>A0A7J6CGG3_9TELE</name>
<dbReference type="GO" id="GO:0035082">
    <property type="term" value="P:axoneme assembly"/>
    <property type="evidence" value="ECO:0007669"/>
    <property type="project" value="InterPro"/>
</dbReference>
<feature type="compositionally biased region" description="Polar residues" evidence="2">
    <location>
        <begin position="45"/>
        <end position="64"/>
    </location>
</feature>
<evidence type="ECO:0000313" key="3">
    <source>
        <dbReference type="EMBL" id="KAF4106174.1"/>
    </source>
</evidence>
<feature type="repeat" description="TPR" evidence="1">
    <location>
        <begin position="158"/>
        <end position="191"/>
    </location>
</feature>
<dbReference type="GO" id="GO:0060294">
    <property type="term" value="P:cilium movement involved in cell motility"/>
    <property type="evidence" value="ECO:0007669"/>
    <property type="project" value="InterPro"/>
</dbReference>
<accession>A0A7J6CGG3</accession>
<keyword evidence="4" id="KW-1185">Reference proteome</keyword>
<organism evidence="3 4">
    <name type="scientific">Onychostoma macrolepis</name>
    <dbReference type="NCBI Taxonomy" id="369639"/>
    <lineage>
        <taxon>Eukaryota</taxon>
        <taxon>Metazoa</taxon>
        <taxon>Chordata</taxon>
        <taxon>Craniata</taxon>
        <taxon>Vertebrata</taxon>
        <taxon>Euteleostomi</taxon>
        <taxon>Actinopterygii</taxon>
        <taxon>Neopterygii</taxon>
        <taxon>Teleostei</taxon>
        <taxon>Ostariophysi</taxon>
        <taxon>Cypriniformes</taxon>
        <taxon>Cyprinidae</taxon>
        <taxon>Acrossocheilinae</taxon>
        <taxon>Onychostoma</taxon>
    </lineage>
</organism>